<keyword evidence="8" id="KW-0808">Transferase</keyword>
<proteinExistence type="predicted"/>
<dbReference type="GO" id="GO:0005634">
    <property type="term" value="C:nucleus"/>
    <property type="evidence" value="ECO:0007669"/>
    <property type="project" value="TreeGrafter"/>
</dbReference>
<comment type="subcellular location">
    <subcellularLocation>
        <location evidence="1">Cytoplasm</location>
    </subcellularLocation>
</comment>
<dbReference type="InterPro" id="IPR045098">
    <property type="entry name" value="Fyv10_fam"/>
</dbReference>
<keyword evidence="4 6" id="KW-0863">Zinc-finger</keyword>
<keyword evidence="2" id="KW-0963">Cytoplasm</keyword>
<sequence length="415" mass="47206">MSFNKLNTEGVMLFEQPFARVPYENYRKVFRASQKNIEKEMGVVQNMANELTKKGPSEPDADAAVKAIDGMIARVEGLKRKLSDMQESVGTPTLNVMRERLQHLATVEEIESFTAPEFTRWADVRLDRWLVDWCLRNGKEKTARMITAQKGIEKLVDVDLFSDIRRIEDALGRKSWGLGLYRYLSAAPHNQPEPSKLLPPISWGGLRSHCSEEGRCWHSEGRPPVKSLAFPSTVFPIMPTFRGYYRRRNPSASCFDLSFVLVLTSRIIPYSQRLYDPSRWATLIQAFRLAIYHLSTLPTEPLLHLAMYAGLASLKLPACYGPPMARNVDCPTCTAELGQLAREVPFSHHVNSTIVCRLTGRIMDEDNMPMAFDNGQVYSKEALEDIATRNEGYVTDPRDPEERLQFGKLRKVFIS</sequence>
<evidence type="ECO:0000313" key="8">
    <source>
        <dbReference type="EMBL" id="VWP00924.1"/>
    </source>
</evidence>
<dbReference type="InterPro" id="IPR044063">
    <property type="entry name" value="ZF_RING_GID"/>
</dbReference>
<evidence type="ECO:0000256" key="2">
    <source>
        <dbReference type="ARBA" id="ARBA00022490"/>
    </source>
</evidence>
<organism evidence="8">
    <name type="scientific">Ganoderma boninense</name>
    <dbReference type="NCBI Taxonomy" id="34458"/>
    <lineage>
        <taxon>Eukaryota</taxon>
        <taxon>Fungi</taxon>
        <taxon>Dikarya</taxon>
        <taxon>Basidiomycota</taxon>
        <taxon>Agaricomycotina</taxon>
        <taxon>Agaricomycetes</taxon>
        <taxon>Polyporales</taxon>
        <taxon>Polyporaceae</taxon>
        <taxon>Ganoderma</taxon>
    </lineage>
</organism>
<dbReference type="PANTHER" id="PTHR12170">
    <property type="entry name" value="MACROPHAGE ERYTHROBLAST ATTACHER-RELATED"/>
    <property type="match status" value="1"/>
</dbReference>
<dbReference type="GO" id="GO:0061630">
    <property type="term" value="F:ubiquitin protein ligase activity"/>
    <property type="evidence" value="ECO:0007669"/>
    <property type="project" value="InterPro"/>
</dbReference>
<evidence type="ECO:0000256" key="4">
    <source>
        <dbReference type="ARBA" id="ARBA00022771"/>
    </source>
</evidence>
<dbReference type="GO" id="GO:0008270">
    <property type="term" value="F:zinc ion binding"/>
    <property type="evidence" value="ECO:0007669"/>
    <property type="project" value="UniProtKB-KW"/>
</dbReference>
<dbReference type="PANTHER" id="PTHR12170:SF2">
    <property type="entry name" value="E3 UBIQUITIN-PROTEIN TRANSFERASE MAEA"/>
    <property type="match status" value="1"/>
</dbReference>
<keyword evidence="5" id="KW-0862">Zinc</keyword>
<dbReference type="PROSITE" id="PS51867">
    <property type="entry name" value="ZF_RING_GID"/>
    <property type="match status" value="1"/>
</dbReference>
<feature type="zinc finger region" description="RING-Gid-type" evidence="6">
    <location>
        <begin position="330"/>
        <end position="399"/>
    </location>
</feature>
<dbReference type="GO" id="GO:0005737">
    <property type="term" value="C:cytoplasm"/>
    <property type="evidence" value="ECO:0007669"/>
    <property type="project" value="UniProtKB-SubCell"/>
</dbReference>
<evidence type="ECO:0000259" key="7">
    <source>
        <dbReference type="PROSITE" id="PS51867"/>
    </source>
</evidence>
<reference evidence="8" key="1">
    <citation type="submission" date="2019-10" db="EMBL/GenBank/DDBJ databases">
        <authorList>
            <person name="Nor Muhammad N."/>
        </authorList>
    </citation>
    <scope>NUCLEOTIDE SEQUENCE</scope>
</reference>
<evidence type="ECO:0000256" key="1">
    <source>
        <dbReference type="ARBA" id="ARBA00004496"/>
    </source>
</evidence>
<name>A0A5K1K6U4_9APHY</name>
<evidence type="ECO:0000256" key="6">
    <source>
        <dbReference type="PROSITE-ProRule" id="PRU01215"/>
    </source>
</evidence>
<accession>A0A5K1K6U4</accession>
<gene>
    <name evidence="8" type="primary">A0A0J9WX01</name>
</gene>
<dbReference type="CDD" id="cd16659">
    <property type="entry name" value="RING-Ubox_Emp"/>
    <property type="match status" value="1"/>
</dbReference>
<protein>
    <submittedName>
        <fullName evidence="8">Acetyltransferase</fullName>
    </submittedName>
</protein>
<dbReference type="GO" id="GO:0043161">
    <property type="term" value="P:proteasome-mediated ubiquitin-dependent protein catabolic process"/>
    <property type="evidence" value="ECO:0007669"/>
    <property type="project" value="InterPro"/>
</dbReference>
<evidence type="ECO:0000256" key="5">
    <source>
        <dbReference type="ARBA" id="ARBA00022833"/>
    </source>
</evidence>
<dbReference type="GO" id="GO:0034657">
    <property type="term" value="C:GID complex"/>
    <property type="evidence" value="ECO:0007669"/>
    <property type="project" value="TreeGrafter"/>
</dbReference>
<dbReference type="EMBL" id="LR728947">
    <property type="protein sequence ID" value="VWP00924.1"/>
    <property type="molecule type" value="Genomic_DNA"/>
</dbReference>
<evidence type="ECO:0000256" key="3">
    <source>
        <dbReference type="ARBA" id="ARBA00022723"/>
    </source>
</evidence>
<keyword evidence="3" id="KW-0479">Metal-binding</keyword>
<dbReference type="Pfam" id="PF10607">
    <property type="entry name" value="CTLH"/>
    <property type="match status" value="1"/>
</dbReference>
<dbReference type="InterPro" id="IPR024964">
    <property type="entry name" value="CTLH/CRA"/>
</dbReference>
<feature type="domain" description="RING-Gid-type" evidence="7">
    <location>
        <begin position="330"/>
        <end position="399"/>
    </location>
</feature>
<dbReference type="AlphaFoldDB" id="A0A5K1K6U4"/>